<name>A0A0A1TIX9_9HYPO</name>
<gene>
    <name evidence="2" type="ORF">VHEMI06360</name>
</gene>
<evidence type="ECO:0000313" key="2">
    <source>
        <dbReference type="EMBL" id="CEJ90585.1"/>
    </source>
</evidence>
<dbReference type="OrthoDB" id="550424at2759"/>
<feature type="domain" description="N-acetyltransferase" evidence="1">
    <location>
        <begin position="9"/>
        <end position="187"/>
    </location>
</feature>
<protein>
    <recommendedName>
        <fullName evidence="1">N-acetyltransferase domain-containing protein</fullName>
    </recommendedName>
</protein>
<sequence>MHPYRSKNLEFTSFDAAKHDEALFQIHSQAESWIKGTPQLKGPMDRKYHDKVVTNLQELFLFVVINKVVVNTDSEEPAGQRTLIPIGRVSLKHTGLDMTHHRSCSVGILIGEEYQGQGYGAETVSWLLDWAFKYANMNRVELNVFEWNLRAIEMYKRVGFKEEGRKRQALWHDGRFWDDVGMGILQSEWREMRAKESQVIS</sequence>
<dbReference type="HOGENOM" id="CLU_013985_3_2_1"/>
<dbReference type="PANTHER" id="PTHR43415">
    <property type="entry name" value="SPERMIDINE N(1)-ACETYLTRANSFERASE"/>
    <property type="match status" value="1"/>
</dbReference>
<dbReference type="Proteomes" id="UP000039046">
    <property type="component" value="Unassembled WGS sequence"/>
</dbReference>
<dbReference type="InterPro" id="IPR016181">
    <property type="entry name" value="Acyl_CoA_acyltransferase"/>
</dbReference>
<dbReference type="SUPFAM" id="SSF55729">
    <property type="entry name" value="Acyl-CoA N-acyltransferases (Nat)"/>
    <property type="match status" value="1"/>
</dbReference>
<dbReference type="PROSITE" id="PS51186">
    <property type="entry name" value="GNAT"/>
    <property type="match status" value="1"/>
</dbReference>
<evidence type="ECO:0000313" key="3">
    <source>
        <dbReference type="Proteomes" id="UP000039046"/>
    </source>
</evidence>
<keyword evidence="3" id="KW-1185">Reference proteome</keyword>
<reference evidence="2 3" key="1">
    <citation type="journal article" date="2015" name="Genome Announc.">
        <title>Draft Genome Sequence and Gene Annotation of the Entomopathogenic Fungus Verticillium hemipterigenum.</title>
        <authorList>
            <person name="Horn F."/>
            <person name="Habel A."/>
            <person name="Scharf D.H."/>
            <person name="Dworschak J."/>
            <person name="Brakhage A.A."/>
            <person name="Guthke R."/>
            <person name="Hertweck C."/>
            <person name="Linde J."/>
        </authorList>
    </citation>
    <scope>NUCLEOTIDE SEQUENCE [LARGE SCALE GENOMIC DNA]</scope>
</reference>
<dbReference type="InterPro" id="IPR000182">
    <property type="entry name" value="GNAT_dom"/>
</dbReference>
<proteinExistence type="predicted"/>
<dbReference type="GO" id="GO:0016747">
    <property type="term" value="F:acyltransferase activity, transferring groups other than amino-acyl groups"/>
    <property type="evidence" value="ECO:0007669"/>
    <property type="project" value="InterPro"/>
</dbReference>
<dbReference type="EMBL" id="CDHN01000003">
    <property type="protein sequence ID" value="CEJ90585.1"/>
    <property type="molecule type" value="Genomic_DNA"/>
</dbReference>
<dbReference type="AlphaFoldDB" id="A0A0A1TIX9"/>
<organism evidence="2 3">
    <name type="scientific">[Torrubiella] hemipterigena</name>
    <dbReference type="NCBI Taxonomy" id="1531966"/>
    <lineage>
        <taxon>Eukaryota</taxon>
        <taxon>Fungi</taxon>
        <taxon>Dikarya</taxon>
        <taxon>Ascomycota</taxon>
        <taxon>Pezizomycotina</taxon>
        <taxon>Sordariomycetes</taxon>
        <taxon>Hypocreomycetidae</taxon>
        <taxon>Hypocreales</taxon>
        <taxon>Clavicipitaceae</taxon>
        <taxon>Clavicipitaceae incertae sedis</taxon>
        <taxon>'Torrubiella' clade</taxon>
    </lineage>
</organism>
<dbReference type="PANTHER" id="PTHR43415:SF3">
    <property type="entry name" value="GNAT-FAMILY ACETYLTRANSFERASE"/>
    <property type="match status" value="1"/>
</dbReference>
<dbReference type="Gene3D" id="3.40.630.30">
    <property type="match status" value="1"/>
</dbReference>
<evidence type="ECO:0000259" key="1">
    <source>
        <dbReference type="PROSITE" id="PS51186"/>
    </source>
</evidence>
<dbReference type="Pfam" id="PF13302">
    <property type="entry name" value="Acetyltransf_3"/>
    <property type="match status" value="1"/>
</dbReference>
<accession>A0A0A1TIX9</accession>